<dbReference type="EMBL" id="BIFS01000001">
    <property type="protein sequence ID" value="GCE21690.1"/>
    <property type="molecule type" value="Genomic_DNA"/>
</dbReference>
<protein>
    <submittedName>
        <fullName evidence="1">Uncharacterized protein</fullName>
    </submittedName>
</protein>
<evidence type="ECO:0000313" key="2">
    <source>
        <dbReference type="Proteomes" id="UP000287188"/>
    </source>
</evidence>
<gene>
    <name evidence="1" type="ORF">KDK_54900</name>
</gene>
<dbReference type="Proteomes" id="UP000287188">
    <property type="component" value="Unassembled WGS sequence"/>
</dbReference>
<reference evidence="2" key="1">
    <citation type="submission" date="2018-12" db="EMBL/GenBank/DDBJ databases">
        <title>Tengunoibacter tsumagoiensis gen. nov., sp. nov., Dictyobacter kobayashii sp. nov., D. alpinus sp. nov., and D. joshuensis sp. nov. and description of Dictyobacteraceae fam. nov. within the order Ktedonobacterales isolated from Tengu-no-mugimeshi.</title>
        <authorList>
            <person name="Wang C.M."/>
            <person name="Zheng Y."/>
            <person name="Sakai Y."/>
            <person name="Toyoda A."/>
            <person name="Minakuchi Y."/>
            <person name="Abe K."/>
            <person name="Yokota A."/>
            <person name="Yabe S."/>
        </authorList>
    </citation>
    <scope>NUCLEOTIDE SEQUENCE [LARGE SCALE GENOMIC DNA]</scope>
    <source>
        <strain evidence="2">Uno11</strain>
    </source>
</reference>
<organism evidence="1 2">
    <name type="scientific">Dictyobacter kobayashii</name>
    <dbReference type="NCBI Taxonomy" id="2014872"/>
    <lineage>
        <taxon>Bacteria</taxon>
        <taxon>Bacillati</taxon>
        <taxon>Chloroflexota</taxon>
        <taxon>Ktedonobacteria</taxon>
        <taxon>Ktedonobacterales</taxon>
        <taxon>Dictyobacteraceae</taxon>
        <taxon>Dictyobacter</taxon>
    </lineage>
</organism>
<dbReference type="AlphaFoldDB" id="A0A402ARG0"/>
<dbReference type="RefSeq" id="WP_126553522.1">
    <property type="nucleotide sequence ID" value="NZ_BIFS01000001.1"/>
</dbReference>
<accession>A0A402ARG0</accession>
<sequence>MHDNQQKAQKAPINKQYQLLDAISKAMINKQPCAHLVREWQTRYPEEPLTGPEEQNLVAYACAWANHHNLTEAEKEDIDVEMIGADRSMAFLLLHAPDRVEVIALIVLNEPAVHLHAFTAEGWQAVMQRRITANGA</sequence>
<evidence type="ECO:0000313" key="1">
    <source>
        <dbReference type="EMBL" id="GCE21690.1"/>
    </source>
</evidence>
<comment type="caution">
    <text evidence="1">The sequence shown here is derived from an EMBL/GenBank/DDBJ whole genome shotgun (WGS) entry which is preliminary data.</text>
</comment>
<name>A0A402ARG0_9CHLR</name>
<proteinExistence type="predicted"/>
<keyword evidence="2" id="KW-1185">Reference proteome</keyword>